<reference evidence="4 5" key="1">
    <citation type="submission" date="2015-09" db="EMBL/GenBank/DDBJ databases">
        <title>Identification and resolution of microdiversity through metagenomic sequencing of parallel consortia.</title>
        <authorList>
            <person name="Nelson W.C."/>
            <person name="Romine M.F."/>
            <person name="Lindemann S.R."/>
        </authorList>
    </citation>
    <scope>NUCLEOTIDE SEQUENCE [LARGE SCALE GENOMIC DNA]</scope>
    <source>
        <strain evidence="4">HL-55</strain>
    </source>
</reference>
<organism evidence="4 5">
    <name type="scientific">Marinobacter excellens HL-55</name>
    <dbReference type="NCBI Taxonomy" id="1305731"/>
    <lineage>
        <taxon>Bacteria</taxon>
        <taxon>Pseudomonadati</taxon>
        <taxon>Pseudomonadota</taxon>
        <taxon>Gammaproteobacteria</taxon>
        <taxon>Pseudomonadales</taxon>
        <taxon>Marinobacteraceae</taxon>
        <taxon>Marinobacter</taxon>
    </lineage>
</organism>
<proteinExistence type="inferred from homology"/>
<sequence length="249" mass="28190">MTRPRHKSRPAAEALTLTPIAITRSCFRDKFGVPRQPGLTRHAHAQLVIQSPYDREDAFRGLETASHLWLTFQFHEAVRAEWRPVVRPPRLGGNKKIGVFASRSPFRPNSLGLSVVRNEGLVRKDGQLILQIRDHDLIDGTPILDIKPYLPFADSVPEASLGWAVEAPTERTDVVFCAQAESELAALPAHDYPDVRALIEDVVSYDPRPSFRRGRDEERIYGANLYDLNVRFRFVNDDSKIRVEVISVC</sequence>
<dbReference type="GO" id="GO:0008168">
    <property type="term" value="F:methyltransferase activity"/>
    <property type="evidence" value="ECO:0007669"/>
    <property type="project" value="UniProtKB-KW"/>
</dbReference>
<dbReference type="Gene3D" id="3.30.2310.10">
    <property type="entry name" value="YaeB-like"/>
    <property type="match status" value="1"/>
</dbReference>
<dbReference type="CDD" id="cd09281">
    <property type="entry name" value="UPF0066"/>
    <property type="match status" value="1"/>
</dbReference>
<evidence type="ECO:0000256" key="1">
    <source>
        <dbReference type="ARBA" id="ARBA00022691"/>
    </source>
</evidence>
<dbReference type="EMBL" id="LJZQ01000019">
    <property type="protein sequence ID" value="KPQ28066.1"/>
    <property type="molecule type" value="Genomic_DNA"/>
</dbReference>
<name>A0A0N8KKG4_9GAMM</name>
<dbReference type="Pfam" id="PF01980">
    <property type="entry name" value="TrmO_N"/>
    <property type="match status" value="1"/>
</dbReference>
<dbReference type="InterPro" id="IPR036413">
    <property type="entry name" value="YaeB-like_sf"/>
</dbReference>
<dbReference type="AlphaFoldDB" id="A0A0N8KKG4"/>
<dbReference type="InterPro" id="IPR040372">
    <property type="entry name" value="YaeB-like"/>
</dbReference>
<dbReference type="InterPro" id="IPR036414">
    <property type="entry name" value="YaeB_N_sf"/>
</dbReference>
<dbReference type="Pfam" id="PF18389">
    <property type="entry name" value="TrmO_C"/>
    <property type="match status" value="1"/>
</dbReference>
<dbReference type="InterPro" id="IPR023370">
    <property type="entry name" value="TrmO-like_N"/>
</dbReference>
<gene>
    <name evidence="4" type="primary">tsaA</name>
    <name evidence="4" type="ORF">HLUCCX14_12130</name>
</gene>
<keyword evidence="1" id="KW-0949">S-adenosyl-L-methionine</keyword>
<dbReference type="Proteomes" id="UP000050416">
    <property type="component" value="Unassembled WGS sequence"/>
</dbReference>
<evidence type="ECO:0000313" key="4">
    <source>
        <dbReference type="EMBL" id="KPQ28066.1"/>
    </source>
</evidence>
<dbReference type="PATRIC" id="fig|1305731.5.peg.900"/>
<dbReference type="PROSITE" id="PS01318">
    <property type="entry name" value="TSAA_1"/>
    <property type="match status" value="1"/>
</dbReference>
<dbReference type="Gene3D" id="2.40.30.70">
    <property type="entry name" value="YaeB-like"/>
    <property type="match status" value="1"/>
</dbReference>
<dbReference type="NCBIfam" id="TIGR00104">
    <property type="entry name" value="tRNA_TsaA"/>
    <property type="match status" value="1"/>
</dbReference>
<keyword evidence="4" id="KW-0489">Methyltransferase</keyword>
<evidence type="ECO:0000259" key="3">
    <source>
        <dbReference type="PROSITE" id="PS51668"/>
    </source>
</evidence>
<dbReference type="GO" id="GO:0032259">
    <property type="term" value="P:methylation"/>
    <property type="evidence" value="ECO:0007669"/>
    <property type="project" value="UniProtKB-KW"/>
</dbReference>
<protein>
    <submittedName>
        <fullName evidence="4">tRNA-Thr(GGU) m(6)t(6)A37 methyltransferase TsaA</fullName>
        <ecNumber evidence="4">2.1.1.-</ecNumber>
    </submittedName>
</protein>
<keyword evidence="4" id="KW-0808">Transferase</keyword>
<dbReference type="STRING" id="1305731.GCA_000934705_00486"/>
<accession>A0A0N8KKG4</accession>
<dbReference type="PANTHER" id="PTHR12818">
    <property type="entry name" value="TRNA (ADENINE(37)-N6)-METHYLTRANSFERASE"/>
    <property type="match status" value="1"/>
</dbReference>
<dbReference type="InterPro" id="IPR023368">
    <property type="entry name" value="UPF0066_cons_site"/>
</dbReference>
<comment type="similarity">
    <text evidence="2">Belongs to the tRNA methyltransferase O family.</text>
</comment>
<dbReference type="EC" id="2.1.1.-" evidence="4"/>
<comment type="caution">
    <text evidence="4">The sequence shown here is derived from an EMBL/GenBank/DDBJ whole genome shotgun (WGS) entry which is preliminary data.</text>
</comment>
<dbReference type="PANTHER" id="PTHR12818:SF0">
    <property type="entry name" value="TRNA (ADENINE(37)-N6)-METHYLTRANSFERASE"/>
    <property type="match status" value="1"/>
</dbReference>
<dbReference type="OrthoDB" id="9804309at2"/>
<evidence type="ECO:0000256" key="2">
    <source>
        <dbReference type="ARBA" id="ARBA00033753"/>
    </source>
</evidence>
<dbReference type="SUPFAM" id="SSF118196">
    <property type="entry name" value="YaeB-like"/>
    <property type="match status" value="1"/>
</dbReference>
<feature type="domain" description="TsaA-like" evidence="3">
    <location>
        <begin position="17"/>
        <end position="158"/>
    </location>
</feature>
<evidence type="ECO:0000313" key="5">
    <source>
        <dbReference type="Proteomes" id="UP000050416"/>
    </source>
</evidence>
<dbReference type="PROSITE" id="PS51668">
    <property type="entry name" value="TSAA_2"/>
    <property type="match status" value="1"/>
</dbReference>
<dbReference type="InterPro" id="IPR041369">
    <property type="entry name" value="TrmO_C"/>
</dbReference>